<dbReference type="Proteomes" id="UP000267096">
    <property type="component" value="Unassembled WGS sequence"/>
</dbReference>
<evidence type="ECO:0000313" key="4">
    <source>
        <dbReference type="WBParaSite" id="ASIM_0000667401-mRNA-1"/>
    </source>
</evidence>
<dbReference type="AlphaFoldDB" id="A0A0M3JGB9"/>
<reference evidence="2 3" key="2">
    <citation type="submission" date="2018-11" db="EMBL/GenBank/DDBJ databases">
        <authorList>
            <consortium name="Pathogen Informatics"/>
        </authorList>
    </citation>
    <scope>NUCLEOTIDE SEQUENCE [LARGE SCALE GENOMIC DNA]</scope>
</reference>
<feature type="compositionally biased region" description="Polar residues" evidence="1">
    <location>
        <begin position="1"/>
        <end position="16"/>
    </location>
</feature>
<proteinExistence type="predicted"/>
<evidence type="ECO:0000313" key="2">
    <source>
        <dbReference type="EMBL" id="VDK27050.1"/>
    </source>
</evidence>
<reference evidence="4" key="1">
    <citation type="submission" date="2017-02" db="UniProtKB">
        <authorList>
            <consortium name="WormBaseParasite"/>
        </authorList>
    </citation>
    <scope>IDENTIFICATION</scope>
</reference>
<dbReference type="WBParaSite" id="ASIM_0000667401-mRNA-1">
    <property type="protein sequence ID" value="ASIM_0000667401-mRNA-1"/>
    <property type="gene ID" value="ASIM_0000667401"/>
</dbReference>
<accession>A0A0M3JGB9</accession>
<sequence>MVNISGPSSVIQQSSHNPNNNNNNIQAATSTSTVINHKMSVIGGDPNTGVDYQSQDCMQDNALGESKTDEQVMLYCFCERCERLNMIFKCQL</sequence>
<name>A0A0M3JGB9_ANISI</name>
<evidence type="ECO:0000256" key="1">
    <source>
        <dbReference type="SAM" id="MobiDB-lite"/>
    </source>
</evidence>
<protein>
    <submittedName>
        <fullName evidence="4">Myb domain-containing protein</fullName>
    </submittedName>
</protein>
<dbReference type="EMBL" id="UYRR01014026">
    <property type="protein sequence ID" value="VDK27050.1"/>
    <property type="molecule type" value="Genomic_DNA"/>
</dbReference>
<evidence type="ECO:0000313" key="3">
    <source>
        <dbReference type="Proteomes" id="UP000267096"/>
    </source>
</evidence>
<gene>
    <name evidence="2" type="ORF">ASIM_LOCUS6453</name>
</gene>
<organism evidence="4">
    <name type="scientific">Anisakis simplex</name>
    <name type="common">Herring worm</name>
    <dbReference type="NCBI Taxonomy" id="6269"/>
    <lineage>
        <taxon>Eukaryota</taxon>
        <taxon>Metazoa</taxon>
        <taxon>Ecdysozoa</taxon>
        <taxon>Nematoda</taxon>
        <taxon>Chromadorea</taxon>
        <taxon>Rhabditida</taxon>
        <taxon>Spirurina</taxon>
        <taxon>Ascaridomorpha</taxon>
        <taxon>Ascaridoidea</taxon>
        <taxon>Anisakidae</taxon>
        <taxon>Anisakis</taxon>
        <taxon>Anisakis simplex complex</taxon>
    </lineage>
</organism>
<feature type="region of interest" description="Disordered" evidence="1">
    <location>
        <begin position="1"/>
        <end position="30"/>
    </location>
</feature>
<keyword evidence="3" id="KW-1185">Reference proteome</keyword>